<accession>A0AAV4XGS0</accession>
<keyword evidence="2" id="KW-1185">Reference proteome</keyword>
<sequence length="71" mass="8023">MLFRGVPSPFSVRFYLTGSGNGCEASDVIQMSLADYRLQIIDWRIRKGNGDFDMGVVVDIVHGDFMRTKVH</sequence>
<comment type="caution">
    <text evidence="1">The sequence shown here is derived from an EMBL/GenBank/DDBJ whole genome shotgun (WGS) entry which is preliminary data.</text>
</comment>
<organism evidence="1 2">
    <name type="scientific">Caerostris extrusa</name>
    <name type="common">Bark spider</name>
    <name type="synonym">Caerostris bankana</name>
    <dbReference type="NCBI Taxonomy" id="172846"/>
    <lineage>
        <taxon>Eukaryota</taxon>
        <taxon>Metazoa</taxon>
        <taxon>Ecdysozoa</taxon>
        <taxon>Arthropoda</taxon>
        <taxon>Chelicerata</taxon>
        <taxon>Arachnida</taxon>
        <taxon>Araneae</taxon>
        <taxon>Araneomorphae</taxon>
        <taxon>Entelegynae</taxon>
        <taxon>Araneoidea</taxon>
        <taxon>Araneidae</taxon>
        <taxon>Caerostris</taxon>
    </lineage>
</organism>
<reference evidence="1 2" key="1">
    <citation type="submission" date="2021-06" db="EMBL/GenBank/DDBJ databases">
        <title>Caerostris extrusa draft genome.</title>
        <authorList>
            <person name="Kono N."/>
            <person name="Arakawa K."/>
        </authorList>
    </citation>
    <scope>NUCLEOTIDE SEQUENCE [LARGE SCALE GENOMIC DNA]</scope>
</reference>
<gene>
    <name evidence="1" type="ORF">CEXT_295121</name>
</gene>
<evidence type="ECO:0000313" key="1">
    <source>
        <dbReference type="EMBL" id="GIY93269.1"/>
    </source>
</evidence>
<proteinExistence type="predicted"/>
<dbReference type="EMBL" id="BPLR01017648">
    <property type="protein sequence ID" value="GIY93269.1"/>
    <property type="molecule type" value="Genomic_DNA"/>
</dbReference>
<name>A0AAV4XGS0_CAEEX</name>
<evidence type="ECO:0000313" key="2">
    <source>
        <dbReference type="Proteomes" id="UP001054945"/>
    </source>
</evidence>
<dbReference type="Proteomes" id="UP001054945">
    <property type="component" value="Unassembled WGS sequence"/>
</dbReference>
<dbReference type="AlphaFoldDB" id="A0AAV4XGS0"/>
<protein>
    <submittedName>
        <fullName evidence="1">Uncharacterized protein</fullName>
    </submittedName>
</protein>